<dbReference type="EMBL" id="MVBM01000008">
    <property type="protein sequence ID" value="OOK67513.1"/>
    <property type="molecule type" value="Genomic_DNA"/>
</dbReference>
<protein>
    <submittedName>
        <fullName evidence="1">Uncharacterized protein</fullName>
    </submittedName>
</protein>
<reference evidence="1 2" key="1">
    <citation type="submission" date="2017-02" db="EMBL/GenBank/DDBJ databases">
        <title>Complete genome sequences of Mycobacterium kansasii strains isolated from rhesus macaques.</title>
        <authorList>
            <person name="Panda A."/>
            <person name="Nagaraj S."/>
            <person name="Zhao X."/>
            <person name="Tettelin H."/>
            <person name="Detolla L.J."/>
        </authorList>
    </citation>
    <scope>NUCLEOTIDE SEQUENCE [LARGE SCALE GENOMIC DNA]</scope>
    <source>
        <strain evidence="1 2">11-3813</strain>
    </source>
</reference>
<dbReference type="AlphaFoldDB" id="A0A1V3WKK7"/>
<organism evidence="1 2">
    <name type="scientific">Mycobacterium kansasii</name>
    <dbReference type="NCBI Taxonomy" id="1768"/>
    <lineage>
        <taxon>Bacteria</taxon>
        <taxon>Bacillati</taxon>
        <taxon>Actinomycetota</taxon>
        <taxon>Actinomycetes</taxon>
        <taxon>Mycobacteriales</taxon>
        <taxon>Mycobacteriaceae</taxon>
        <taxon>Mycobacterium</taxon>
    </lineage>
</organism>
<comment type="caution">
    <text evidence="1">The sequence shown here is derived from an EMBL/GenBank/DDBJ whole genome shotgun (WGS) entry which is preliminary data.</text>
</comment>
<accession>A0A1V3WKK7</accession>
<name>A0A1V3WKK7_MYCKA</name>
<proteinExistence type="predicted"/>
<evidence type="ECO:0000313" key="1">
    <source>
        <dbReference type="EMBL" id="OOK67513.1"/>
    </source>
</evidence>
<sequence>MTAAFASRPPHGSRAEQLESLRRQIAVLSGKDLVRSDDLLPESESTLAVPELPALLPRERWRCCPEPARCC</sequence>
<evidence type="ECO:0000313" key="2">
    <source>
        <dbReference type="Proteomes" id="UP000189229"/>
    </source>
</evidence>
<dbReference type="Proteomes" id="UP000189229">
    <property type="component" value="Unassembled WGS sequence"/>
</dbReference>
<gene>
    <name evidence="1" type="ORF">BZL30_7770</name>
</gene>